<keyword evidence="2" id="KW-1185">Reference proteome</keyword>
<protein>
    <recommendedName>
        <fullName evidence="3">LPP20 lipoprotein</fullName>
    </recommendedName>
</protein>
<sequence length="308" mass="33809">MKIKETLFPKLLAAFLVFNPNISFSQTSPVHDSRYVFFSGIGETQDEALKDGAARLARSINSTVTSDQTSTLTRVNGNNSYTFSQTNHVEATPLALRHVSVVKKICPNTGCTFEFKILKDAWISTLKTELNNAVISAKRISINSNSTWKGAAEIISREQQLLTHYSAANTLDTLTKGSEISTSVEYRESLGLSKKYVSELKIKLHSSNDSGAQKVLEELIPVTARSTQGNLIVVAEAKPKFGKSSRGYIAKQQVSLKFLESSGGAQLVKQHLFTTQASSDKSHSVALDKANEKLMDHVRSIKLVDILE</sequence>
<organism evidence="1 2">
    <name type="scientific">Enterovibrio qingdaonensis</name>
    <dbReference type="NCBI Taxonomy" id="2899818"/>
    <lineage>
        <taxon>Bacteria</taxon>
        <taxon>Pseudomonadati</taxon>
        <taxon>Pseudomonadota</taxon>
        <taxon>Gammaproteobacteria</taxon>
        <taxon>Vibrionales</taxon>
        <taxon>Vibrionaceae</taxon>
        <taxon>Enterovibrio</taxon>
    </lineage>
</organism>
<dbReference type="Proteomes" id="UP001149821">
    <property type="component" value="Unassembled WGS sequence"/>
</dbReference>
<gene>
    <name evidence="1" type="ORF">LRP49_06330</name>
</gene>
<evidence type="ECO:0008006" key="3">
    <source>
        <dbReference type="Google" id="ProtNLM"/>
    </source>
</evidence>
<dbReference type="RefSeq" id="WP_274141000.1">
    <property type="nucleotide sequence ID" value="NZ_JAJUBB010000003.1"/>
</dbReference>
<name>A0ABT5QIK1_9GAMM</name>
<dbReference type="Gene3D" id="3.10.28.20">
    <property type="entry name" value="Acetamidase/Formamidase-like domains"/>
    <property type="match status" value="1"/>
</dbReference>
<dbReference type="EMBL" id="JAJUBB010000003">
    <property type="protein sequence ID" value="MDD1780815.1"/>
    <property type="molecule type" value="Genomic_DNA"/>
</dbReference>
<evidence type="ECO:0000313" key="1">
    <source>
        <dbReference type="EMBL" id="MDD1780815.1"/>
    </source>
</evidence>
<accession>A0ABT5QIK1</accession>
<proteinExistence type="predicted"/>
<reference evidence="1" key="1">
    <citation type="submission" date="2021-12" db="EMBL/GenBank/DDBJ databases">
        <title>Enterovibrio ZSDZ35 sp. nov. and Enterovibrio ZSDZ42 sp. nov., isolated from coastal seawater in Qingdao.</title>
        <authorList>
            <person name="Zhang P."/>
        </authorList>
    </citation>
    <scope>NUCLEOTIDE SEQUENCE</scope>
    <source>
        <strain evidence="1">ZSDZ35</strain>
    </source>
</reference>
<comment type="caution">
    <text evidence="1">The sequence shown here is derived from an EMBL/GenBank/DDBJ whole genome shotgun (WGS) entry which is preliminary data.</text>
</comment>
<evidence type="ECO:0000313" key="2">
    <source>
        <dbReference type="Proteomes" id="UP001149821"/>
    </source>
</evidence>